<organism evidence="2 3">
    <name type="scientific">Papaver somniferum</name>
    <name type="common">Opium poppy</name>
    <dbReference type="NCBI Taxonomy" id="3469"/>
    <lineage>
        <taxon>Eukaryota</taxon>
        <taxon>Viridiplantae</taxon>
        <taxon>Streptophyta</taxon>
        <taxon>Embryophyta</taxon>
        <taxon>Tracheophyta</taxon>
        <taxon>Spermatophyta</taxon>
        <taxon>Magnoliopsida</taxon>
        <taxon>Ranunculales</taxon>
        <taxon>Papaveraceae</taxon>
        <taxon>Papaveroideae</taxon>
        <taxon>Papaver</taxon>
    </lineage>
</organism>
<evidence type="ECO:0000256" key="1">
    <source>
        <dbReference type="PROSITE-ProRule" id="PRU00023"/>
    </source>
</evidence>
<dbReference type="Proteomes" id="UP000316621">
    <property type="component" value="Chromosome 2"/>
</dbReference>
<accession>A0A4Y7IM60</accession>
<keyword evidence="3" id="KW-1185">Reference proteome</keyword>
<feature type="repeat" description="ANK" evidence="1">
    <location>
        <begin position="35"/>
        <end position="67"/>
    </location>
</feature>
<evidence type="ECO:0000313" key="2">
    <source>
        <dbReference type="EMBL" id="RZC48802.1"/>
    </source>
</evidence>
<reference evidence="2 3" key="1">
    <citation type="journal article" date="2018" name="Science">
        <title>The opium poppy genome and morphinan production.</title>
        <authorList>
            <person name="Guo L."/>
            <person name="Winzer T."/>
            <person name="Yang X."/>
            <person name="Li Y."/>
            <person name="Ning Z."/>
            <person name="He Z."/>
            <person name="Teodor R."/>
            <person name="Lu Y."/>
            <person name="Bowser T.A."/>
            <person name="Graham I.A."/>
            <person name="Ye K."/>
        </authorList>
    </citation>
    <scope>NUCLEOTIDE SEQUENCE [LARGE SCALE GENOMIC DNA]</scope>
    <source>
        <strain evidence="3">cv. HN1</strain>
        <tissue evidence="2">Leaves</tissue>
    </source>
</reference>
<dbReference type="EMBL" id="CM010716">
    <property type="protein sequence ID" value="RZC48802.1"/>
    <property type="molecule type" value="Genomic_DNA"/>
</dbReference>
<proteinExistence type="predicted"/>
<dbReference type="STRING" id="3469.A0A4Y7IM60"/>
<protein>
    <submittedName>
        <fullName evidence="2">Uncharacterized protein</fullName>
    </submittedName>
</protein>
<dbReference type="PANTHER" id="PTHR46224">
    <property type="entry name" value="ANKYRIN REPEAT FAMILY PROTEIN"/>
    <property type="match status" value="1"/>
</dbReference>
<dbReference type="InterPro" id="IPR036770">
    <property type="entry name" value="Ankyrin_rpt-contain_sf"/>
</dbReference>
<name>A0A4Y7IM60_PAPSO</name>
<sequence length="197" mass="22503">MDEMKSEVKIRFVIDWLPNLVFHNVFTPLQASPFRGVKALLLAAPEGITQIVKLLVEAGGDPNVTNIHGLKPIEAAAVHNHRRTIEILLPVTSPIPSYVDWSINGIIKHVNSKEFEKKITRKANETFLEEKSRGASALQRKEYWLEVYWYSEAIHAGIFSLIINLSGVIFIGIQLEQEFGSFCSEDRDNLLMRRLYW</sequence>
<dbReference type="AlphaFoldDB" id="A0A4Y7IM60"/>
<dbReference type="PROSITE" id="PS50088">
    <property type="entry name" value="ANK_REPEAT"/>
    <property type="match status" value="1"/>
</dbReference>
<dbReference type="InterPro" id="IPR051616">
    <property type="entry name" value="Cul2-RING_E3_ligase_SR"/>
</dbReference>
<dbReference type="Gene3D" id="1.25.40.20">
    <property type="entry name" value="Ankyrin repeat-containing domain"/>
    <property type="match status" value="1"/>
</dbReference>
<evidence type="ECO:0000313" key="3">
    <source>
        <dbReference type="Proteomes" id="UP000316621"/>
    </source>
</evidence>
<keyword evidence="1" id="KW-0040">ANK repeat</keyword>
<dbReference type="PANTHER" id="PTHR46224:SF67">
    <property type="entry name" value="HSP70-HSP90 ORGANIZING PROTEIN 3-LIKE"/>
    <property type="match status" value="1"/>
</dbReference>
<gene>
    <name evidence="2" type="ORF">C5167_017230</name>
</gene>
<dbReference type="Gramene" id="RZC48802">
    <property type="protein sequence ID" value="RZC48802"/>
    <property type="gene ID" value="C5167_017230"/>
</dbReference>
<dbReference type="SUPFAM" id="SSF48403">
    <property type="entry name" value="Ankyrin repeat"/>
    <property type="match status" value="1"/>
</dbReference>
<dbReference type="PROSITE" id="PS50297">
    <property type="entry name" value="ANK_REP_REGION"/>
    <property type="match status" value="1"/>
</dbReference>
<dbReference type="InterPro" id="IPR002110">
    <property type="entry name" value="Ankyrin_rpt"/>
</dbReference>